<organism evidence="1 2">
    <name type="scientific">Camellia lanceoleosa</name>
    <dbReference type="NCBI Taxonomy" id="1840588"/>
    <lineage>
        <taxon>Eukaryota</taxon>
        <taxon>Viridiplantae</taxon>
        <taxon>Streptophyta</taxon>
        <taxon>Embryophyta</taxon>
        <taxon>Tracheophyta</taxon>
        <taxon>Spermatophyta</taxon>
        <taxon>Magnoliopsida</taxon>
        <taxon>eudicotyledons</taxon>
        <taxon>Gunneridae</taxon>
        <taxon>Pentapetalae</taxon>
        <taxon>asterids</taxon>
        <taxon>Ericales</taxon>
        <taxon>Theaceae</taxon>
        <taxon>Camellia</taxon>
    </lineage>
</organism>
<evidence type="ECO:0000313" key="2">
    <source>
        <dbReference type="Proteomes" id="UP001060215"/>
    </source>
</evidence>
<protein>
    <submittedName>
        <fullName evidence="1">Uncharacterized protein</fullName>
    </submittedName>
</protein>
<accession>A0ACC0IGN0</accession>
<name>A0ACC0IGN0_9ERIC</name>
<comment type="caution">
    <text evidence="1">The sequence shown here is derived from an EMBL/GenBank/DDBJ whole genome shotgun (WGS) entry which is preliminary data.</text>
</comment>
<proteinExistence type="predicted"/>
<reference evidence="1 2" key="1">
    <citation type="journal article" date="2022" name="Plant J.">
        <title>Chromosome-level genome of Camellia lanceoleosa provides a valuable resource for understanding genome evolution and self-incompatibility.</title>
        <authorList>
            <person name="Gong W."/>
            <person name="Xiao S."/>
            <person name="Wang L."/>
            <person name="Liao Z."/>
            <person name="Chang Y."/>
            <person name="Mo W."/>
            <person name="Hu G."/>
            <person name="Li W."/>
            <person name="Zhao G."/>
            <person name="Zhu H."/>
            <person name="Hu X."/>
            <person name="Ji K."/>
            <person name="Xiang X."/>
            <person name="Song Q."/>
            <person name="Yuan D."/>
            <person name="Jin S."/>
            <person name="Zhang L."/>
        </authorList>
    </citation>
    <scope>NUCLEOTIDE SEQUENCE [LARGE SCALE GENOMIC DNA]</scope>
    <source>
        <strain evidence="1">SQ_2022a</strain>
    </source>
</reference>
<dbReference type="Proteomes" id="UP001060215">
    <property type="component" value="Chromosome 6"/>
</dbReference>
<keyword evidence="2" id="KW-1185">Reference proteome</keyword>
<sequence>MATVYLREGGWTDSSGTEVGSEYSEERQSLRLNQVFYPPSLHHFRSGLSMELDYSTWQLEQHGLAQCLIGYVADVRRFGSYLMQMHVNDLWHLEGSVHVYCRSKNHYVFLFERVGDMHRIVDNGPYAIQRALLIVDYWKPDLVLDRLIFDKMLVWVQLYGLPLECFTEKAGVRLGRAVGEVVKVDIDSLMPRNICLQQGTPERSESPPPIVQRDGVISPAFSPPNRLVESDVLSGLGQALVDSVGELEVMWHQWEGHLSSMGIRPGQLVAERVGELTASPRQEQYIYYSSLNGPNQSPLLASTEDVLRAIQINGPGPRLKFSIGEALITTRAFVRKSSSNWTLTGSANFEVGQSSSMIANGPQPSTVAAEIPTPTSSVSIVSGPLIRKRLRDMDSGFDLLYDTEPMFVIDTVRSPLTDGPPEFFLHSSSMVSDSMCPPQSLGSLLRKHICRRKKARYTTSLVLHGHAPAVPWPPRVVSARSMPQRRRRKLHFRSRHILAGTSSSMGFSSRRRQGQSSHASSGHRRGSTTSGLLVQDAITSESGYNTGVSSSEGCGLYYEVPQACAPSDLAQVTRFGSSLGFKNHCGMNCNRRAGGLWVGWHDDTLIEVCELNSNFIILQIHDSVRGNWFIIFMLVDLPSQGVWYTWCNNRKETEVVYERLDRVLASSSWTAIFSEFSLNVVKGLGTRVSTASKLLRHLPLKTLASFSAPNISSPSVSRIVGGLGGRAAEEMIFGEPEVTTSAAGDLQQITGLAKQMVTTFGMPEIDIDTTVKRLSDRAYEIALIHIRNNREAIDKIVEILLEKETIIGEEFIEIPAENPSL</sequence>
<evidence type="ECO:0000313" key="1">
    <source>
        <dbReference type="EMBL" id="KAI8024193.1"/>
    </source>
</evidence>
<gene>
    <name evidence="1" type="ORF">LOK49_LG03G03291</name>
</gene>
<dbReference type="EMBL" id="CM045763">
    <property type="protein sequence ID" value="KAI8024193.1"/>
    <property type="molecule type" value="Genomic_DNA"/>
</dbReference>